<organism evidence="2">
    <name type="scientific">Prunus dulcis</name>
    <name type="common">Almond</name>
    <name type="synonym">Amygdalus dulcis</name>
    <dbReference type="NCBI Taxonomy" id="3755"/>
    <lineage>
        <taxon>Eukaryota</taxon>
        <taxon>Viridiplantae</taxon>
        <taxon>Streptophyta</taxon>
        <taxon>Embryophyta</taxon>
        <taxon>Tracheophyta</taxon>
        <taxon>Spermatophyta</taxon>
        <taxon>Magnoliopsida</taxon>
        <taxon>eudicotyledons</taxon>
        <taxon>Gunneridae</taxon>
        <taxon>Pentapetalae</taxon>
        <taxon>rosids</taxon>
        <taxon>fabids</taxon>
        <taxon>Rosales</taxon>
        <taxon>Rosaceae</taxon>
        <taxon>Amygdaloideae</taxon>
        <taxon>Amygdaleae</taxon>
        <taxon>Prunus</taxon>
    </lineage>
</organism>
<dbReference type="InterPro" id="IPR008906">
    <property type="entry name" value="HATC_C_dom"/>
</dbReference>
<dbReference type="EMBL" id="AP019304">
    <property type="protein sequence ID" value="BBH08762.1"/>
    <property type="molecule type" value="Genomic_DNA"/>
</dbReference>
<evidence type="ECO:0000259" key="1">
    <source>
        <dbReference type="Pfam" id="PF05699"/>
    </source>
</evidence>
<feature type="domain" description="HAT C-terminal dimerisation" evidence="1">
    <location>
        <begin position="13"/>
        <end position="95"/>
    </location>
</feature>
<keyword evidence="2" id="KW-0418">Kinase</keyword>
<dbReference type="PANTHER" id="PTHR23272:SF184">
    <property type="entry name" value="OS03G0311250 PROTEIN"/>
    <property type="match status" value="1"/>
</dbReference>
<dbReference type="Pfam" id="PF05699">
    <property type="entry name" value="Dimer_Tnp_hAT"/>
    <property type="match status" value="1"/>
</dbReference>
<protein>
    <submittedName>
        <fullName evidence="2">Lectin protein kinase family protein</fullName>
    </submittedName>
</protein>
<gene>
    <name evidence="2" type="ORF">Prudu_021043</name>
</gene>
<reference evidence="2" key="1">
    <citation type="journal article" date="2019" name="Science">
        <title>Mutation of a bHLH transcription factor allowed almond domestication.</title>
        <authorList>
            <person name="Sanchez-Perez R."/>
            <person name="Pavan S."/>
            <person name="Mazzeo R."/>
            <person name="Moldovan C."/>
            <person name="Aiese Cigliano R."/>
            <person name="Del Cueto J."/>
            <person name="Ricciardi F."/>
            <person name="Lotti C."/>
            <person name="Ricciardi L."/>
            <person name="Dicenta F."/>
            <person name="Lopez-Marques R.L."/>
            <person name="Lindberg Moller B."/>
        </authorList>
    </citation>
    <scope>NUCLEOTIDE SEQUENCE</scope>
</reference>
<dbReference type="GO" id="GO:0016301">
    <property type="term" value="F:kinase activity"/>
    <property type="evidence" value="ECO:0007669"/>
    <property type="project" value="UniProtKB-KW"/>
</dbReference>
<dbReference type="InterPro" id="IPR012337">
    <property type="entry name" value="RNaseH-like_sf"/>
</dbReference>
<sequence length="146" mass="16354">MMEGGTTNGISNEVDKYFDPFENPRNKNFNLLDWWKGNQSIYPILSKVAKDIFAIPSSTVASENAFSLGKKIVDPFRSSQTPKMIEALVCTHDWLRADKFNLYKEPTDEKIAFYKELEEIQAMAAKAQGGNAQLSNSTSILLPSTP</sequence>
<keyword evidence="2" id="KW-0808">Transferase</keyword>
<accession>A0A4Y1RWK1</accession>
<dbReference type="PANTHER" id="PTHR23272">
    <property type="entry name" value="BED FINGER-RELATED"/>
    <property type="match status" value="1"/>
</dbReference>
<name>A0A4Y1RWK1_PRUDU</name>
<dbReference type="SUPFAM" id="SSF53098">
    <property type="entry name" value="Ribonuclease H-like"/>
    <property type="match status" value="1"/>
</dbReference>
<dbReference type="GO" id="GO:0046983">
    <property type="term" value="F:protein dimerization activity"/>
    <property type="evidence" value="ECO:0007669"/>
    <property type="project" value="InterPro"/>
</dbReference>
<dbReference type="AlphaFoldDB" id="A0A4Y1RWK1"/>
<proteinExistence type="predicted"/>
<evidence type="ECO:0000313" key="2">
    <source>
        <dbReference type="EMBL" id="BBH08762.1"/>
    </source>
</evidence>